<comment type="caution">
    <text evidence="1">The sequence shown here is derived from an EMBL/GenBank/DDBJ whole genome shotgun (WGS) entry which is preliminary data.</text>
</comment>
<sequence>MAKKKKAATKKRRRAAKARRVGLPTIWLSNDIGPVVQSQELIAKNMERLYISTAKISGGRAEMQ</sequence>
<evidence type="ECO:0000313" key="1">
    <source>
        <dbReference type="EMBL" id="OGL66892.1"/>
    </source>
</evidence>
<dbReference type="Proteomes" id="UP000177885">
    <property type="component" value="Unassembled WGS sequence"/>
</dbReference>
<evidence type="ECO:0000313" key="2">
    <source>
        <dbReference type="Proteomes" id="UP000177885"/>
    </source>
</evidence>
<name>A0A1F7TLP0_9BACT</name>
<dbReference type="AlphaFoldDB" id="A0A1F7TLP0"/>
<organism evidence="1 2">
    <name type="scientific">Candidatus Uhrbacteria bacterium RIFCSPHIGHO2_01_FULL_63_20</name>
    <dbReference type="NCBI Taxonomy" id="1802385"/>
    <lineage>
        <taxon>Bacteria</taxon>
        <taxon>Candidatus Uhriibacteriota</taxon>
    </lineage>
</organism>
<accession>A0A1F7TLP0</accession>
<proteinExistence type="predicted"/>
<protein>
    <submittedName>
        <fullName evidence="1">Uncharacterized protein</fullName>
    </submittedName>
</protein>
<gene>
    <name evidence="1" type="ORF">A2856_00085</name>
</gene>
<reference evidence="1 2" key="1">
    <citation type="journal article" date="2016" name="Nat. Commun.">
        <title>Thousands of microbial genomes shed light on interconnected biogeochemical processes in an aquifer system.</title>
        <authorList>
            <person name="Anantharaman K."/>
            <person name="Brown C.T."/>
            <person name="Hug L.A."/>
            <person name="Sharon I."/>
            <person name="Castelle C.J."/>
            <person name="Probst A.J."/>
            <person name="Thomas B.C."/>
            <person name="Singh A."/>
            <person name="Wilkins M.J."/>
            <person name="Karaoz U."/>
            <person name="Brodie E.L."/>
            <person name="Williams K.H."/>
            <person name="Hubbard S.S."/>
            <person name="Banfield J.F."/>
        </authorList>
    </citation>
    <scope>NUCLEOTIDE SEQUENCE [LARGE SCALE GENOMIC DNA]</scope>
</reference>
<dbReference type="EMBL" id="MGDT01000004">
    <property type="protein sequence ID" value="OGL66892.1"/>
    <property type="molecule type" value="Genomic_DNA"/>
</dbReference>
<dbReference type="STRING" id="1802385.A2856_00085"/>